<dbReference type="InterPro" id="IPR049560">
    <property type="entry name" value="MeTrfase_RsmB-F_NOP2_cat"/>
</dbReference>
<keyword evidence="3 6" id="KW-0808">Transferase</keyword>
<dbReference type="SUPFAM" id="SSF53335">
    <property type="entry name" value="S-adenosyl-L-methionine-dependent methyltransferases"/>
    <property type="match status" value="1"/>
</dbReference>
<dbReference type="InterPro" id="IPR001678">
    <property type="entry name" value="MeTrfase_RsmB-F_NOP2_dom"/>
</dbReference>
<dbReference type="PROSITE" id="PS51686">
    <property type="entry name" value="SAM_MT_RSMB_NOP"/>
    <property type="match status" value="1"/>
</dbReference>
<reference evidence="9 10" key="1">
    <citation type="submission" date="2019-06" db="EMBL/GenBank/DDBJ databases">
        <title>Complete genome of Microbacterium foliorum M2.</title>
        <authorList>
            <person name="Cao G."/>
        </authorList>
    </citation>
    <scope>NUCLEOTIDE SEQUENCE [LARGE SCALE GENOMIC DNA]</scope>
    <source>
        <strain evidence="9 10">M2</strain>
    </source>
</reference>
<evidence type="ECO:0000313" key="9">
    <source>
        <dbReference type="EMBL" id="QDE34880.1"/>
    </source>
</evidence>
<dbReference type="Pfam" id="PF01189">
    <property type="entry name" value="Methyltr_RsmB-F"/>
    <property type="match status" value="1"/>
</dbReference>
<proteinExistence type="inferred from homology"/>
<feature type="binding site" evidence="6">
    <location>
        <begin position="310"/>
        <end position="316"/>
    </location>
    <ligand>
        <name>S-adenosyl-L-methionine</name>
        <dbReference type="ChEBI" id="CHEBI:59789"/>
    </ligand>
</feature>
<dbReference type="InterPro" id="IPR006027">
    <property type="entry name" value="NusB_RsmB_TIM44"/>
</dbReference>
<comment type="similarity">
    <text evidence="1 6">Belongs to the class I-like SAM-binding methyltransferase superfamily. RsmB/NOP family.</text>
</comment>
<evidence type="ECO:0000256" key="7">
    <source>
        <dbReference type="SAM" id="MobiDB-lite"/>
    </source>
</evidence>
<dbReference type="GO" id="GO:0001510">
    <property type="term" value="P:RNA methylation"/>
    <property type="evidence" value="ECO:0007669"/>
    <property type="project" value="InterPro"/>
</dbReference>
<name>A0A4Y5YPT9_9MICO</name>
<dbReference type="InterPro" id="IPR023267">
    <property type="entry name" value="RCMT"/>
</dbReference>
<feature type="domain" description="SAM-dependent MTase RsmB/NOP-type" evidence="8">
    <location>
        <begin position="201"/>
        <end position="500"/>
    </location>
</feature>
<accession>A0A4Y5YPT9</accession>
<dbReference type="Pfam" id="PF01029">
    <property type="entry name" value="NusB"/>
    <property type="match status" value="1"/>
</dbReference>
<dbReference type="Gene3D" id="3.40.50.150">
    <property type="entry name" value="Vaccinia Virus protein VP39"/>
    <property type="match status" value="1"/>
</dbReference>
<feature type="binding site" evidence="6">
    <location>
        <position position="335"/>
    </location>
    <ligand>
        <name>S-adenosyl-L-methionine</name>
        <dbReference type="ChEBI" id="CHEBI:59789"/>
    </ligand>
</feature>
<feature type="binding site" evidence="6">
    <location>
        <position position="379"/>
    </location>
    <ligand>
        <name>S-adenosyl-L-methionine</name>
        <dbReference type="ChEBI" id="CHEBI:59789"/>
    </ligand>
</feature>
<dbReference type="Gene3D" id="1.10.940.10">
    <property type="entry name" value="NusB-like"/>
    <property type="match status" value="1"/>
</dbReference>
<feature type="region of interest" description="Disordered" evidence="7">
    <location>
        <begin position="247"/>
        <end position="267"/>
    </location>
</feature>
<dbReference type="AlphaFoldDB" id="A0A4Y5YPT9"/>
<feature type="compositionally biased region" description="Low complexity" evidence="7">
    <location>
        <begin position="39"/>
        <end position="51"/>
    </location>
</feature>
<feature type="active site" description="Nucleophile" evidence="6">
    <location>
        <position position="432"/>
    </location>
</feature>
<feature type="binding site" evidence="6">
    <location>
        <position position="361"/>
    </location>
    <ligand>
        <name>S-adenosyl-L-methionine</name>
        <dbReference type="ChEBI" id="CHEBI:59789"/>
    </ligand>
</feature>
<evidence type="ECO:0000256" key="3">
    <source>
        <dbReference type="ARBA" id="ARBA00022679"/>
    </source>
</evidence>
<evidence type="ECO:0000256" key="2">
    <source>
        <dbReference type="ARBA" id="ARBA00022603"/>
    </source>
</evidence>
<dbReference type="InterPro" id="IPR035926">
    <property type="entry name" value="NusB-like_sf"/>
</dbReference>
<dbReference type="GO" id="GO:0008173">
    <property type="term" value="F:RNA methyltransferase activity"/>
    <property type="evidence" value="ECO:0007669"/>
    <property type="project" value="InterPro"/>
</dbReference>
<evidence type="ECO:0000256" key="1">
    <source>
        <dbReference type="ARBA" id="ARBA00007494"/>
    </source>
</evidence>
<dbReference type="PROSITE" id="PS01153">
    <property type="entry name" value="NOL1_NOP2_SUN"/>
    <property type="match status" value="1"/>
</dbReference>
<dbReference type="GO" id="GO:0006355">
    <property type="term" value="P:regulation of DNA-templated transcription"/>
    <property type="evidence" value="ECO:0007669"/>
    <property type="project" value="InterPro"/>
</dbReference>
<dbReference type="GO" id="GO:0003723">
    <property type="term" value="F:RNA binding"/>
    <property type="evidence" value="ECO:0007669"/>
    <property type="project" value="UniProtKB-UniRule"/>
</dbReference>
<evidence type="ECO:0000256" key="4">
    <source>
        <dbReference type="ARBA" id="ARBA00022691"/>
    </source>
</evidence>
<evidence type="ECO:0000256" key="5">
    <source>
        <dbReference type="ARBA" id="ARBA00022884"/>
    </source>
</evidence>
<evidence type="ECO:0000313" key="10">
    <source>
        <dbReference type="Proteomes" id="UP000316125"/>
    </source>
</evidence>
<sequence>MSGQGDAKRRDGRPGGSQNRSQGRPPGQRGGQARGGQPQGQHGDQPRGPQRTVQPARRVAYDVLRAVSESDAYANLTLPPAIAEARLDPQDAALATELAYGTLRRRGTYDAIIAVAADRPAEEIDPAVLDALRLATHQLLATRVASHAAVNESVNLVASTQGRGASSFANAVLRRISRETPGEWEERIESSARSDDERLALRSAHPVWVIRALRRALAAEGRADELDELLDADNASPEVTLVALPGLAEPGEPRRPYAPTAYGSPGGDPHRVIAATGGTVRVQDEGSQLVALALTAAAPITSGERWLDLCAGPGGKTALLAAIAREHDVTLEANEVIPTRARLVRNALRGVPGEVMVHEEDGRSFGATHPGAFDRILVDAPCTGLGALRRRPEARWRKTPADVAELVPLQVEILNSALGALAPGGIVAYVTCSPHLAETTGVVQEVLRGRTDITEIDARAVLQGVSESPIDLADDGSGRVQLWPHRHGTDAMFLALLQRSATEQGDANSEERD</sequence>
<protein>
    <submittedName>
        <fullName evidence="9">rRNA small subunit methyltransferase B</fullName>
    </submittedName>
</protein>
<keyword evidence="2 6" id="KW-0489">Methyltransferase</keyword>
<keyword evidence="5 6" id="KW-0694">RNA-binding</keyword>
<feature type="compositionally biased region" description="Basic and acidic residues" evidence="7">
    <location>
        <begin position="1"/>
        <end position="13"/>
    </location>
</feature>
<dbReference type="PANTHER" id="PTHR22807:SF53">
    <property type="entry name" value="RIBOSOMAL RNA SMALL SUBUNIT METHYLTRANSFERASE B-RELATED"/>
    <property type="match status" value="1"/>
</dbReference>
<dbReference type="InterPro" id="IPR018314">
    <property type="entry name" value="RsmB/NOL1/NOP2-like_CS"/>
</dbReference>
<dbReference type="PANTHER" id="PTHR22807">
    <property type="entry name" value="NOP2 YEAST -RELATED NOL1/NOP2/FMU SUN DOMAIN-CONTAINING"/>
    <property type="match status" value="1"/>
</dbReference>
<feature type="region of interest" description="Disordered" evidence="7">
    <location>
        <begin position="1"/>
        <end position="55"/>
    </location>
</feature>
<dbReference type="OrthoDB" id="9810297at2"/>
<dbReference type="SUPFAM" id="SSF48013">
    <property type="entry name" value="NusB-like"/>
    <property type="match status" value="1"/>
</dbReference>
<dbReference type="InterPro" id="IPR029063">
    <property type="entry name" value="SAM-dependent_MTases_sf"/>
</dbReference>
<keyword evidence="4 6" id="KW-0949">S-adenosyl-L-methionine</keyword>
<dbReference type="Proteomes" id="UP000316125">
    <property type="component" value="Chromosome"/>
</dbReference>
<feature type="compositionally biased region" description="Gly residues" evidence="7">
    <location>
        <begin position="28"/>
        <end position="38"/>
    </location>
</feature>
<gene>
    <name evidence="9" type="ORF">FIV50_08810</name>
</gene>
<dbReference type="CDD" id="cd02440">
    <property type="entry name" value="AdoMet_MTases"/>
    <property type="match status" value="1"/>
</dbReference>
<evidence type="ECO:0000256" key="6">
    <source>
        <dbReference type="PROSITE-ProRule" id="PRU01023"/>
    </source>
</evidence>
<organism evidence="9 10">
    <name type="scientific">Microbacterium foliorum</name>
    <dbReference type="NCBI Taxonomy" id="104336"/>
    <lineage>
        <taxon>Bacteria</taxon>
        <taxon>Bacillati</taxon>
        <taxon>Actinomycetota</taxon>
        <taxon>Actinomycetes</taxon>
        <taxon>Micrococcales</taxon>
        <taxon>Microbacteriaceae</taxon>
        <taxon>Microbacterium</taxon>
    </lineage>
</organism>
<dbReference type="PRINTS" id="PR02008">
    <property type="entry name" value="RCMTFAMILY"/>
</dbReference>
<dbReference type="EMBL" id="CP041040">
    <property type="protein sequence ID" value="QDE34880.1"/>
    <property type="molecule type" value="Genomic_DNA"/>
</dbReference>
<evidence type="ECO:0000259" key="8">
    <source>
        <dbReference type="PROSITE" id="PS51686"/>
    </source>
</evidence>
<dbReference type="RefSeq" id="WP_140037113.1">
    <property type="nucleotide sequence ID" value="NZ_CP041040.1"/>
</dbReference>